<evidence type="ECO:0000313" key="3">
    <source>
        <dbReference type="Proteomes" id="UP000031419"/>
    </source>
</evidence>
<comment type="caution">
    <text evidence="2">The sequence shown here is derived from an EMBL/GenBank/DDBJ whole genome shotgun (WGS) entry which is preliminary data.</text>
</comment>
<dbReference type="AlphaFoldDB" id="A0A073AWA6"/>
<proteinExistence type="predicted"/>
<dbReference type="RefSeq" id="WP_029722736.1">
    <property type="nucleotide sequence ID" value="NZ_JNVU01000039.1"/>
</dbReference>
<name>A0A073AWA6_9PSEU</name>
<protein>
    <submittedName>
        <fullName evidence="2">Uncharacterized protein</fullName>
    </submittedName>
</protein>
<sequence>MSTATETEAQLRYFAQLLTRVRELTEQARALAQQAKNTLEAVATQEPEVVDYVTELTAQSVVCDLKGASLSAFTALTGITSP</sequence>
<dbReference type="EMBL" id="JNVU01000039">
    <property type="protein sequence ID" value="KEI43367.1"/>
    <property type="molecule type" value="Genomic_DNA"/>
</dbReference>
<keyword evidence="1" id="KW-0175">Coiled coil</keyword>
<keyword evidence="3" id="KW-1185">Reference proteome</keyword>
<gene>
    <name evidence="2" type="ORF">GU90_16575</name>
</gene>
<dbReference type="STRING" id="28042.GU90_16575"/>
<dbReference type="Proteomes" id="UP000031419">
    <property type="component" value="Unassembled WGS sequence"/>
</dbReference>
<accession>A0A073AWA6</accession>
<evidence type="ECO:0000313" key="2">
    <source>
        <dbReference type="EMBL" id="KEI43367.1"/>
    </source>
</evidence>
<reference evidence="2 3" key="1">
    <citation type="submission" date="2014-06" db="EMBL/GenBank/DDBJ databases">
        <title>Saccharopolyspora rectivirgula DSM-43113 Genome sequencing.</title>
        <authorList>
            <person name="Barrera C."/>
            <person name="Millon L."/>
            <person name="Rognon B."/>
            <person name="Zaugg C."/>
            <person name="Monod M."/>
        </authorList>
    </citation>
    <scope>NUCLEOTIDE SEQUENCE [LARGE SCALE GENOMIC DNA]</scope>
    <source>
        <strain evidence="2 3">DSM 43113</strain>
    </source>
</reference>
<evidence type="ECO:0000256" key="1">
    <source>
        <dbReference type="SAM" id="Coils"/>
    </source>
</evidence>
<organism evidence="2 3">
    <name type="scientific">Saccharopolyspora rectivirgula</name>
    <dbReference type="NCBI Taxonomy" id="28042"/>
    <lineage>
        <taxon>Bacteria</taxon>
        <taxon>Bacillati</taxon>
        <taxon>Actinomycetota</taxon>
        <taxon>Actinomycetes</taxon>
        <taxon>Pseudonocardiales</taxon>
        <taxon>Pseudonocardiaceae</taxon>
        <taxon>Saccharopolyspora</taxon>
    </lineage>
</organism>
<feature type="coiled-coil region" evidence="1">
    <location>
        <begin position="14"/>
        <end position="41"/>
    </location>
</feature>